<dbReference type="Gene3D" id="3.90.1200.10">
    <property type="match status" value="1"/>
</dbReference>
<evidence type="ECO:0000259" key="2">
    <source>
        <dbReference type="Pfam" id="PF01636"/>
    </source>
</evidence>
<protein>
    <submittedName>
        <fullName evidence="3">Phosphotransferase family protein</fullName>
    </submittedName>
</protein>
<evidence type="ECO:0000313" key="4">
    <source>
        <dbReference type="Proteomes" id="UP001595699"/>
    </source>
</evidence>
<evidence type="ECO:0000256" key="1">
    <source>
        <dbReference type="SAM" id="MobiDB-lite"/>
    </source>
</evidence>
<dbReference type="RefSeq" id="WP_385925831.1">
    <property type="nucleotide sequence ID" value="NZ_JBHRZH010000001.1"/>
</dbReference>
<dbReference type="PANTHER" id="PTHR21310">
    <property type="entry name" value="AMINOGLYCOSIDE PHOSPHOTRANSFERASE-RELATED-RELATED"/>
    <property type="match status" value="1"/>
</dbReference>
<dbReference type="SUPFAM" id="SSF56112">
    <property type="entry name" value="Protein kinase-like (PK-like)"/>
    <property type="match status" value="1"/>
</dbReference>
<reference evidence="4" key="1">
    <citation type="journal article" date="2019" name="Int. J. Syst. Evol. Microbiol.">
        <title>The Global Catalogue of Microorganisms (GCM) 10K type strain sequencing project: providing services to taxonomists for standard genome sequencing and annotation.</title>
        <authorList>
            <consortium name="The Broad Institute Genomics Platform"/>
            <consortium name="The Broad Institute Genome Sequencing Center for Infectious Disease"/>
            <person name="Wu L."/>
            <person name="Ma J."/>
        </authorList>
    </citation>
    <scope>NUCLEOTIDE SEQUENCE [LARGE SCALE GENOMIC DNA]</scope>
    <source>
        <strain evidence="4">CGMCC 4.7241</strain>
    </source>
</reference>
<feature type="domain" description="Aminoglycoside phosphotransferase" evidence="2">
    <location>
        <begin position="5"/>
        <end position="226"/>
    </location>
</feature>
<organism evidence="3 4">
    <name type="scientific">Tenggerimyces flavus</name>
    <dbReference type="NCBI Taxonomy" id="1708749"/>
    <lineage>
        <taxon>Bacteria</taxon>
        <taxon>Bacillati</taxon>
        <taxon>Actinomycetota</taxon>
        <taxon>Actinomycetes</taxon>
        <taxon>Propionibacteriales</taxon>
        <taxon>Nocardioidaceae</taxon>
        <taxon>Tenggerimyces</taxon>
    </lineage>
</organism>
<gene>
    <name evidence="3" type="ORF">ACFOUW_00975</name>
</gene>
<keyword evidence="4" id="KW-1185">Reference proteome</keyword>
<accession>A0ABV7Y5R9</accession>
<dbReference type="InterPro" id="IPR011009">
    <property type="entry name" value="Kinase-like_dom_sf"/>
</dbReference>
<sequence length="297" mass="31648">MRGDENEVHHVTLVDGSAVYVRVSLPGTASSLVRHEAWAMGRARDAGVPVPDVLDIRSIETGDDVRTAMVIRAANGRQLGQLLPELTPAQRSTAMGEVGRALGILNAIPTSGAWEPEGEGRWADPDAHRERYLANVLADTQHLPAAGLSASEVDRVVEVLESFPVEPALALCHGDVSPEHLFVDAELRVVGLIDFGQWYAGSAASELSGVGMLMAEPDFEAIVAGHPQGDVARAEIGWHTITQATGQIRWLVTSGQLQEVSRPVAALRAALAYSRSSPATPRANSGTRLAGRDGWPR</sequence>
<dbReference type="Proteomes" id="UP001595699">
    <property type="component" value="Unassembled WGS sequence"/>
</dbReference>
<comment type="caution">
    <text evidence="3">The sequence shown here is derived from an EMBL/GenBank/DDBJ whole genome shotgun (WGS) entry which is preliminary data.</text>
</comment>
<feature type="region of interest" description="Disordered" evidence="1">
    <location>
        <begin position="276"/>
        <end position="297"/>
    </location>
</feature>
<dbReference type="EMBL" id="JBHRZH010000001">
    <property type="protein sequence ID" value="MFC3759399.1"/>
    <property type="molecule type" value="Genomic_DNA"/>
</dbReference>
<dbReference type="InterPro" id="IPR002575">
    <property type="entry name" value="Aminoglycoside_PTrfase"/>
</dbReference>
<dbReference type="Pfam" id="PF01636">
    <property type="entry name" value="APH"/>
    <property type="match status" value="1"/>
</dbReference>
<dbReference type="InterPro" id="IPR051678">
    <property type="entry name" value="AGP_Transferase"/>
</dbReference>
<proteinExistence type="predicted"/>
<evidence type="ECO:0000313" key="3">
    <source>
        <dbReference type="EMBL" id="MFC3759399.1"/>
    </source>
</evidence>
<name>A0ABV7Y5R9_9ACTN</name>